<evidence type="ECO:0000313" key="3">
    <source>
        <dbReference type="Proteomes" id="UP000051131"/>
    </source>
</evidence>
<dbReference type="OrthoDB" id="9799909at2"/>
<dbReference type="Proteomes" id="UP000051131">
    <property type="component" value="Unassembled WGS sequence"/>
</dbReference>
<keyword evidence="3" id="KW-1185">Reference proteome</keyword>
<dbReference type="InterPro" id="IPR035240">
    <property type="entry name" value="SprT_Zn_ribbon"/>
</dbReference>
<dbReference type="NCBIfam" id="NF003339">
    <property type="entry name" value="PRK04351.1"/>
    <property type="match status" value="1"/>
</dbReference>
<protein>
    <recommendedName>
        <fullName evidence="1">SprT-like domain-containing protein</fullName>
    </recommendedName>
</protein>
<dbReference type="PATRIC" id="fig|1423729.3.peg.1411"/>
<accession>A0A0R2CGN7</accession>
<evidence type="ECO:0000313" key="2">
    <source>
        <dbReference type="EMBL" id="KRM90485.1"/>
    </source>
</evidence>
<gene>
    <name evidence="2" type="ORF">FC80_GL001390</name>
</gene>
<dbReference type="Pfam" id="PF17283">
    <property type="entry name" value="Zn_ribbon_SprT"/>
    <property type="match status" value="1"/>
</dbReference>
<reference evidence="2 3" key="1">
    <citation type="journal article" date="2015" name="Genome Announc.">
        <title>Expanding the biotechnology potential of lactobacilli through comparative genomics of 213 strains and associated genera.</title>
        <authorList>
            <person name="Sun Z."/>
            <person name="Harris H.M."/>
            <person name="McCann A."/>
            <person name="Guo C."/>
            <person name="Argimon S."/>
            <person name="Zhang W."/>
            <person name="Yang X."/>
            <person name="Jeffery I.B."/>
            <person name="Cooney J.C."/>
            <person name="Kagawa T.F."/>
            <person name="Liu W."/>
            <person name="Song Y."/>
            <person name="Salvetti E."/>
            <person name="Wrobel A."/>
            <person name="Rasinkangas P."/>
            <person name="Parkhill J."/>
            <person name="Rea M.C."/>
            <person name="O'Sullivan O."/>
            <person name="Ritari J."/>
            <person name="Douillard F.P."/>
            <person name="Paul Ross R."/>
            <person name="Yang R."/>
            <person name="Briner A.E."/>
            <person name="Felis G.E."/>
            <person name="de Vos W.M."/>
            <person name="Barrangou R."/>
            <person name="Klaenhammer T.R."/>
            <person name="Caufield P.W."/>
            <person name="Cui Y."/>
            <person name="Zhang H."/>
            <person name="O'Toole P.W."/>
        </authorList>
    </citation>
    <scope>NUCLEOTIDE SEQUENCE [LARGE SCALE GENOMIC DNA]</scope>
    <source>
        <strain evidence="2 3">DSM 21116</strain>
    </source>
</reference>
<dbReference type="AlphaFoldDB" id="A0A0R2CGN7"/>
<sequence>MTFLKNDSLQNIVEKISLESFNKEFKHSAKFNKRLRTTGGRYNLATHDIEINPRMLTEHNEKILYGVIKHELCHYHLHLSNRKFQHKDRDFKDLLTAVDGLRFAPASKLLISYTYVCCNCQQVYIRKRKIDLKKYVCSKCHGKLKLQND</sequence>
<organism evidence="2 3">
    <name type="scientific">Liquorilactobacillus cacaonum DSM 21116</name>
    <dbReference type="NCBI Taxonomy" id="1423729"/>
    <lineage>
        <taxon>Bacteria</taxon>
        <taxon>Bacillati</taxon>
        <taxon>Bacillota</taxon>
        <taxon>Bacilli</taxon>
        <taxon>Lactobacillales</taxon>
        <taxon>Lactobacillaceae</taxon>
        <taxon>Liquorilactobacillus</taxon>
    </lineage>
</organism>
<dbReference type="Pfam" id="PF10263">
    <property type="entry name" value="SprT-like"/>
    <property type="match status" value="1"/>
</dbReference>
<dbReference type="GO" id="GO:0006950">
    <property type="term" value="P:response to stress"/>
    <property type="evidence" value="ECO:0007669"/>
    <property type="project" value="UniProtKB-ARBA"/>
</dbReference>
<evidence type="ECO:0000259" key="1">
    <source>
        <dbReference type="SMART" id="SM00731"/>
    </source>
</evidence>
<dbReference type="Gene3D" id="3.30.2010.10">
    <property type="entry name" value="Metalloproteases ('zincins'), catalytic domain"/>
    <property type="match status" value="1"/>
</dbReference>
<comment type="caution">
    <text evidence="2">The sequence shown here is derived from an EMBL/GenBank/DDBJ whole genome shotgun (WGS) entry which is preliminary data.</text>
</comment>
<dbReference type="EMBL" id="AYZE01000015">
    <property type="protein sequence ID" value="KRM90485.1"/>
    <property type="molecule type" value="Genomic_DNA"/>
</dbReference>
<dbReference type="STRING" id="1423729.FC80_GL001390"/>
<dbReference type="InterPro" id="IPR006640">
    <property type="entry name" value="SprT-like_domain"/>
</dbReference>
<dbReference type="SMART" id="SM00731">
    <property type="entry name" value="SprT"/>
    <property type="match status" value="1"/>
</dbReference>
<proteinExistence type="predicted"/>
<feature type="domain" description="SprT-like" evidence="1">
    <location>
        <begin position="7"/>
        <end position="147"/>
    </location>
</feature>
<name>A0A0R2CGN7_9LACO</name>